<name>A0ABD5W4E7_9EURY</name>
<evidence type="ECO:0000313" key="2">
    <source>
        <dbReference type="EMBL" id="MFC7058862.1"/>
    </source>
</evidence>
<feature type="transmembrane region" description="Helical" evidence="1">
    <location>
        <begin position="36"/>
        <end position="53"/>
    </location>
</feature>
<dbReference type="EMBL" id="JBHSZI010000001">
    <property type="protein sequence ID" value="MFC7058862.1"/>
    <property type="molecule type" value="Genomic_DNA"/>
</dbReference>
<gene>
    <name evidence="2" type="ORF">ACFQQG_12670</name>
</gene>
<keyword evidence="3" id="KW-1185">Reference proteome</keyword>
<sequence>MDRLEHPSIRWGIAFVFLGVELLSFLAADLPLVDQIVAVGISVILFILLPSILKDVSEKGRHQSNLHSNGGPRGLQVLSTGLLSHCGLRRLRRWSRG</sequence>
<evidence type="ECO:0000256" key="1">
    <source>
        <dbReference type="SAM" id="Phobius"/>
    </source>
</evidence>
<organism evidence="2 3">
    <name type="scientific">Halovenus salina</name>
    <dbReference type="NCBI Taxonomy" id="1510225"/>
    <lineage>
        <taxon>Archaea</taxon>
        <taxon>Methanobacteriati</taxon>
        <taxon>Methanobacteriota</taxon>
        <taxon>Stenosarchaea group</taxon>
        <taxon>Halobacteria</taxon>
        <taxon>Halobacteriales</taxon>
        <taxon>Haloarculaceae</taxon>
        <taxon>Halovenus</taxon>
    </lineage>
</organism>
<keyword evidence="1" id="KW-1133">Transmembrane helix</keyword>
<feature type="transmembrane region" description="Helical" evidence="1">
    <location>
        <begin position="12"/>
        <end position="30"/>
    </location>
</feature>
<dbReference type="Proteomes" id="UP001596445">
    <property type="component" value="Unassembled WGS sequence"/>
</dbReference>
<keyword evidence="1" id="KW-0472">Membrane</keyword>
<reference evidence="2 3" key="1">
    <citation type="journal article" date="2019" name="Int. J. Syst. Evol. Microbiol.">
        <title>The Global Catalogue of Microorganisms (GCM) 10K type strain sequencing project: providing services to taxonomists for standard genome sequencing and annotation.</title>
        <authorList>
            <consortium name="The Broad Institute Genomics Platform"/>
            <consortium name="The Broad Institute Genome Sequencing Center for Infectious Disease"/>
            <person name="Wu L."/>
            <person name="Ma J."/>
        </authorList>
    </citation>
    <scope>NUCLEOTIDE SEQUENCE [LARGE SCALE GENOMIC DNA]</scope>
    <source>
        <strain evidence="2 3">JCM 30072</strain>
    </source>
</reference>
<proteinExistence type="predicted"/>
<keyword evidence="1" id="KW-0812">Transmembrane</keyword>
<comment type="caution">
    <text evidence="2">The sequence shown here is derived from an EMBL/GenBank/DDBJ whole genome shotgun (WGS) entry which is preliminary data.</text>
</comment>
<protein>
    <submittedName>
        <fullName evidence="2">Uncharacterized protein</fullName>
    </submittedName>
</protein>
<accession>A0ABD5W4E7</accession>
<dbReference type="AlphaFoldDB" id="A0ABD5W4E7"/>
<evidence type="ECO:0000313" key="3">
    <source>
        <dbReference type="Proteomes" id="UP001596445"/>
    </source>
</evidence>
<dbReference type="RefSeq" id="WP_382185802.1">
    <property type="nucleotide sequence ID" value="NZ_JBHSZI010000001.1"/>
</dbReference>